<dbReference type="Proteomes" id="UP001167796">
    <property type="component" value="Unassembled WGS sequence"/>
</dbReference>
<organism evidence="1 2">
    <name type="scientific">Hymenobacter mellowenesis</name>
    <dbReference type="NCBI Taxonomy" id="3063995"/>
    <lineage>
        <taxon>Bacteria</taxon>
        <taxon>Pseudomonadati</taxon>
        <taxon>Bacteroidota</taxon>
        <taxon>Cytophagia</taxon>
        <taxon>Cytophagales</taxon>
        <taxon>Hymenobacteraceae</taxon>
        <taxon>Hymenobacter</taxon>
    </lineage>
</organism>
<reference evidence="1" key="1">
    <citation type="submission" date="2023-07" db="EMBL/GenBank/DDBJ databases">
        <authorList>
            <person name="Kim M.K."/>
        </authorList>
    </citation>
    <scope>NUCLEOTIDE SEQUENCE</scope>
    <source>
        <strain evidence="1">M29</strain>
    </source>
</reference>
<dbReference type="EMBL" id="JAUQSX010000018">
    <property type="protein sequence ID" value="MDO7849582.1"/>
    <property type="molecule type" value="Genomic_DNA"/>
</dbReference>
<name>A0ABT9AI86_9BACT</name>
<keyword evidence="2" id="KW-1185">Reference proteome</keyword>
<evidence type="ECO:0000313" key="1">
    <source>
        <dbReference type="EMBL" id="MDO7849582.1"/>
    </source>
</evidence>
<gene>
    <name evidence="1" type="ORF">Q5H92_24685</name>
</gene>
<protein>
    <recommendedName>
        <fullName evidence="3">DNA-directed DNA polymerase family A palm domain-containing protein</fullName>
    </recommendedName>
</protein>
<sequence length="444" mass="51520">MLLDDYISHIEKVFAPKNKKPKEVKPERLFALQGFDTKALLEKNEQKHTDKYNYLIHYLHMSRVLNQKYENNEFIPLNQKVFSEYVTKRKAKAIIDFWLQYNVIECDEAAKKGVKSLGYRLTEDYVGVPIVDTGIVDTVFEERLRLLRIRNNEKLDLNTPQHRFLHWCLHEVRIDATDATRRLIRAAFNARKCIPANATAKEARNIAKANAKLESKLLRNCTAIHLIQDRAFRIKRDTTGKRVHHNVATLNRHSRQSIYLENGNKLWNSDVKNSQPLIMCLLLLKEYQNRDMPACMLKYIDDCERGVLYDELMKALQLPEDTDRVGLKKRVFKAVFYGENKHAKRYPEWIAFSKLFPSVATFITACKRKNYQQLAINMQRAESEIIIDGVIAQLAGKYLPQDFFALTIHDSVICEAHNVGEVVALITQAFNKRGLNPTIESKAL</sequence>
<evidence type="ECO:0000313" key="2">
    <source>
        <dbReference type="Proteomes" id="UP001167796"/>
    </source>
</evidence>
<accession>A0ABT9AI86</accession>
<comment type="caution">
    <text evidence="1">The sequence shown here is derived from an EMBL/GenBank/DDBJ whole genome shotgun (WGS) entry which is preliminary data.</text>
</comment>
<proteinExistence type="predicted"/>
<dbReference type="RefSeq" id="WP_305014248.1">
    <property type="nucleotide sequence ID" value="NZ_JAUQSX010000018.1"/>
</dbReference>
<evidence type="ECO:0008006" key="3">
    <source>
        <dbReference type="Google" id="ProtNLM"/>
    </source>
</evidence>